<protein>
    <submittedName>
        <fullName evidence="2">4-carboxymuconolactone decarboxylase</fullName>
        <ecNumber evidence="2">4.1.1.44</ecNumber>
    </submittedName>
</protein>
<dbReference type="InterPro" id="IPR029032">
    <property type="entry name" value="AhpD-like"/>
</dbReference>
<evidence type="ECO:0000259" key="1">
    <source>
        <dbReference type="Pfam" id="PF02627"/>
    </source>
</evidence>
<evidence type="ECO:0000313" key="2">
    <source>
        <dbReference type="EMBL" id="MBM7555899.1"/>
    </source>
</evidence>
<dbReference type="Gene3D" id="1.20.1290.10">
    <property type="entry name" value="AhpD-like"/>
    <property type="match status" value="1"/>
</dbReference>
<dbReference type="InterPro" id="IPR003779">
    <property type="entry name" value="CMD-like"/>
</dbReference>
<keyword evidence="2" id="KW-0456">Lyase</keyword>
<dbReference type="EMBL" id="JAFBDQ010000003">
    <property type="protein sequence ID" value="MBM7555899.1"/>
    <property type="molecule type" value="Genomic_DNA"/>
</dbReference>
<organism evidence="2 3">
    <name type="scientific">Halanaerobacter jeridensis</name>
    <dbReference type="NCBI Taxonomy" id="706427"/>
    <lineage>
        <taxon>Bacteria</taxon>
        <taxon>Bacillati</taxon>
        <taxon>Bacillota</taxon>
        <taxon>Clostridia</taxon>
        <taxon>Halanaerobiales</taxon>
        <taxon>Halobacteroidaceae</taxon>
        <taxon>Halanaerobacter</taxon>
    </lineage>
</organism>
<reference evidence="2" key="1">
    <citation type="submission" date="2021-01" db="EMBL/GenBank/DDBJ databases">
        <title>Genomic Encyclopedia of Type Strains, Phase IV (KMG-IV): sequencing the most valuable type-strain genomes for metagenomic binning, comparative biology and taxonomic classification.</title>
        <authorList>
            <person name="Goeker M."/>
        </authorList>
    </citation>
    <scope>NUCLEOTIDE SEQUENCE</scope>
    <source>
        <strain evidence="2">DSM 23230</strain>
    </source>
</reference>
<dbReference type="GO" id="GO:0047575">
    <property type="term" value="F:4-carboxymuconolactone decarboxylase activity"/>
    <property type="evidence" value="ECO:0007669"/>
    <property type="project" value="UniProtKB-EC"/>
</dbReference>
<feature type="domain" description="Carboxymuconolactone decarboxylase-like" evidence="1">
    <location>
        <begin position="38"/>
        <end position="113"/>
    </location>
</feature>
<accession>A0A938XQR7</accession>
<dbReference type="SUPFAM" id="SSF69118">
    <property type="entry name" value="AhpD-like"/>
    <property type="match status" value="1"/>
</dbReference>
<dbReference type="AlphaFoldDB" id="A0A938XQR7"/>
<gene>
    <name evidence="2" type="ORF">JOC47_000733</name>
</gene>
<proteinExistence type="predicted"/>
<dbReference type="EC" id="4.1.1.44" evidence="2"/>
<dbReference type="RefSeq" id="WP_204700616.1">
    <property type="nucleotide sequence ID" value="NZ_JAFBDQ010000003.1"/>
</dbReference>
<dbReference type="Proteomes" id="UP000774000">
    <property type="component" value="Unassembled WGS sequence"/>
</dbReference>
<dbReference type="PANTHER" id="PTHR33930">
    <property type="entry name" value="ALKYL HYDROPEROXIDE REDUCTASE AHPD"/>
    <property type="match status" value="1"/>
</dbReference>
<sequence length="128" mass="15083">MNDKTEERFSKEEMKEKFKEELGFIPPGVFTGENLGEDFQQIISDYHDIVWRDEVIPMKYKYLIALSSAIFDDHEERAKLEMKKAIQEGATREEIIEVFRQVVWLKGAPTLVKLTPLLNFMNKQLKDE</sequence>
<evidence type="ECO:0000313" key="3">
    <source>
        <dbReference type="Proteomes" id="UP000774000"/>
    </source>
</evidence>
<dbReference type="PANTHER" id="PTHR33930:SF2">
    <property type="entry name" value="BLR3452 PROTEIN"/>
    <property type="match status" value="1"/>
</dbReference>
<dbReference type="GO" id="GO:0051920">
    <property type="term" value="F:peroxiredoxin activity"/>
    <property type="evidence" value="ECO:0007669"/>
    <property type="project" value="InterPro"/>
</dbReference>
<comment type="caution">
    <text evidence="2">The sequence shown here is derived from an EMBL/GenBank/DDBJ whole genome shotgun (WGS) entry which is preliminary data.</text>
</comment>
<keyword evidence="3" id="KW-1185">Reference proteome</keyword>
<name>A0A938XQR7_9FIRM</name>
<dbReference type="Pfam" id="PF02627">
    <property type="entry name" value="CMD"/>
    <property type="match status" value="1"/>
</dbReference>